<gene>
    <name evidence="2" type="ORF">F1735_27090</name>
</gene>
<sequence length="199" mass="21940">MKIRRALPFQRWFPANVSCMRAWPALIVALCAGCAHTSRPPGQPVAAQLQELRTHLTKAVLYIGPTGWSFNTAQKEEDLPTISCEYILTTPAALSTLMDILDRARFAQENPPTMLNARIGIYLHQDNGAISKLILSNGFRDEGAHGVYDHGTNVVSSLAFPKELRAFAMTQQQTKPNWYCDGEKKGAAAREPAPGNQPH</sequence>
<feature type="region of interest" description="Disordered" evidence="1">
    <location>
        <begin position="178"/>
        <end position="199"/>
    </location>
</feature>
<keyword evidence="3" id="KW-1185">Reference proteome</keyword>
<name>A0ABX0MV63_9BURK</name>
<organism evidence="2 3">
    <name type="scientific">Massilia genomosp. 1</name>
    <dbReference type="NCBI Taxonomy" id="2609280"/>
    <lineage>
        <taxon>Bacteria</taxon>
        <taxon>Pseudomonadati</taxon>
        <taxon>Pseudomonadota</taxon>
        <taxon>Betaproteobacteria</taxon>
        <taxon>Burkholderiales</taxon>
        <taxon>Oxalobacteraceae</taxon>
        <taxon>Telluria group</taxon>
        <taxon>Massilia</taxon>
    </lineage>
</organism>
<evidence type="ECO:0000313" key="2">
    <source>
        <dbReference type="EMBL" id="NHZ65922.1"/>
    </source>
</evidence>
<evidence type="ECO:0000313" key="3">
    <source>
        <dbReference type="Proteomes" id="UP000610594"/>
    </source>
</evidence>
<accession>A0ABX0MV63</accession>
<reference evidence="2 3" key="1">
    <citation type="submission" date="2019-10" db="EMBL/GenBank/DDBJ databases">
        <title>Taxonomy of Antarctic Massilia spp.: description of Massilia rubra sp. nov., Massilia aquatica sp. nov., Massilia mucilaginosa sp. nov., Massilia frigida sp. nov. isolated from streams, lakes and regoliths.</title>
        <authorList>
            <person name="Holochova P."/>
            <person name="Sedlacek I."/>
            <person name="Kralova S."/>
            <person name="Maslanova I."/>
            <person name="Busse H.-J."/>
            <person name="Stankova E."/>
            <person name="Vrbovska V."/>
            <person name="Kovarovic V."/>
            <person name="Bartak M."/>
            <person name="Svec P."/>
            <person name="Pantucek R."/>
        </authorList>
    </citation>
    <scope>NUCLEOTIDE SEQUENCE [LARGE SCALE GENOMIC DNA]</scope>
    <source>
        <strain evidence="2 3">CCM 8694</strain>
    </source>
</reference>
<dbReference type="Proteomes" id="UP000610594">
    <property type="component" value="Unassembled WGS sequence"/>
</dbReference>
<evidence type="ECO:0000256" key="1">
    <source>
        <dbReference type="SAM" id="MobiDB-lite"/>
    </source>
</evidence>
<proteinExistence type="predicted"/>
<dbReference type="EMBL" id="WHJF01000104">
    <property type="protein sequence ID" value="NHZ65922.1"/>
    <property type="molecule type" value="Genomic_DNA"/>
</dbReference>
<protein>
    <submittedName>
        <fullName evidence="2">Uncharacterized protein</fullName>
    </submittedName>
</protein>
<dbReference type="RefSeq" id="WP_167239844.1">
    <property type="nucleotide sequence ID" value="NZ_WHJF01000104.1"/>
</dbReference>
<comment type="caution">
    <text evidence="2">The sequence shown here is derived from an EMBL/GenBank/DDBJ whole genome shotgun (WGS) entry which is preliminary data.</text>
</comment>